<feature type="region of interest" description="Disordered" evidence="1">
    <location>
        <begin position="475"/>
        <end position="506"/>
    </location>
</feature>
<sequence>MSISRRLFLLGSLSGAGVLVLSGCTDPAPAPSATATRAPSPSPSPTPSGPAPAAFRRSRWGADTYSYGSSSYLAAGATDADRAALAASLDDKVFFAGEAVAASQPGTVMGAHSSGLTAAAEVAAVAAPGERIAVIGAGMAGATAARTLADQGFDVVVVEARGRVGGRIASYDSDDWPFEVQLGVGTLTGDGAAAFESLLASAGVTTVEVEATATARIAGRETPLPTSEAVSEALDTAAAWAAEHAGEESVQDAVASSGASARLDTRPDSSGVSDADRLAFLLDEALPARVGAAATKVSSRVLGDEILPGSGQLVTRGFGDYVTDQLRDLDVLRSSNVTQIDYGNEGVGLRLVTGESLSADRVVSTIPLGVLKKRRIVFVPALPSTHLDAIDALGMGVQDVLWLRFDQRLWSTDATVWAVLDDSAASRLWLNLEPATGFPILVALTGGRTATALEKLSDSDAVDAAVRSIAPYFDLVPSTASPTPTPGAGSSPTPTPGAGSSPTPTP</sequence>
<evidence type="ECO:0000256" key="1">
    <source>
        <dbReference type="SAM" id="MobiDB-lite"/>
    </source>
</evidence>
<dbReference type="Pfam" id="PF13450">
    <property type="entry name" value="NAD_binding_8"/>
    <property type="match status" value="1"/>
</dbReference>
<dbReference type="Gene3D" id="3.50.50.60">
    <property type="entry name" value="FAD/NAD(P)-binding domain"/>
    <property type="match status" value="2"/>
</dbReference>
<evidence type="ECO:0000313" key="4">
    <source>
        <dbReference type="EMBL" id="GAA4265678.1"/>
    </source>
</evidence>
<feature type="region of interest" description="Disordered" evidence="1">
    <location>
        <begin position="29"/>
        <end position="55"/>
    </location>
</feature>
<name>A0ABP8E0J8_9MICO</name>
<feature type="compositionally biased region" description="Low complexity" evidence="1">
    <location>
        <begin position="477"/>
        <end position="506"/>
    </location>
</feature>
<organism evidence="4 5">
    <name type="scientific">Frondihabitans peucedani</name>
    <dbReference type="NCBI Taxonomy" id="598626"/>
    <lineage>
        <taxon>Bacteria</taxon>
        <taxon>Bacillati</taxon>
        <taxon>Actinomycetota</taxon>
        <taxon>Actinomycetes</taxon>
        <taxon>Micrococcales</taxon>
        <taxon>Microbacteriaceae</taxon>
        <taxon>Frondihabitans</taxon>
    </lineage>
</organism>
<dbReference type="RefSeq" id="WP_344794244.1">
    <property type="nucleotide sequence ID" value="NZ_BAABAU010000001.1"/>
</dbReference>
<dbReference type="SUPFAM" id="SSF51905">
    <property type="entry name" value="FAD/NAD(P)-binding domain"/>
    <property type="match status" value="1"/>
</dbReference>
<dbReference type="InterPro" id="IPR050281">
    <property type="entry name" value="Flavin_monoamine_oxidase"/>
</dbReference>
<evidence type="ECO:0000313" key="5">
    <source>
        <dbReference type="Proteomes" id="UP001501594"/>
    </source>
</evidence>
<proteinExistence type="predicted"/>
<feature type="chain" id="PRO_5046650913" description="Amine oxidase domain-containing protein" evidence="2">
    <location>
        <begin position="17"/>
        <end position="506"/>
    </location>
</feature>
<protein>
    <recommendedName>
        <fullName evidence="3">Amine oxidase domain-containing protein</fullName>
    </recommendedName>
</protein>
<dbReference type="PROSITE" id="PS51257">
    <property type="entry name" value="PROKAR_LIPOPROTEIN"/>
    <property type="match status" value="1"/>
</dbReference>
<dbReference type="EMBL" id="BAABAU010000001">
    <property type="protein sequence ID" value="GAA4265678.1"/>
    <property type="molecule type" value="Genomic_DNA"/>
</dbReference>
<feature type="domain" description="Amine oxidase" evidence="3">
    <location>
        <begin position="323"/>
        <end position="476"/>
    </location>
</feature>
<feature type="domain" description="Amine oxidase" evidence="3">
    <location>
        <begin position="48"/>
        <end position="122"/>
    </location>
</feature>
<feature type="compositionally biased region" description="Pro residues" evidence="1">
    <location>
        <begin position="40"/>
        <end position="50"/>
    </location>
</feature>
<dbReference type="InterPro" id="IPR036188">
    <property type="entry name" value="FAD/NAD-bd_sf"/>
</dbReference>
<comment type="caution">
    <text evidence="4">The sequence shown here is derived from an EMBL/GenBank/DDBJ whole genome shotgun (WGS) entry which is preliminary data.</text>
</comment>
<dbReference type="InterPro" id="IPR002937">
    <property type="entry name" value="Amino_oxidase"/>
</dbReference>
<dbReference type="PROSITE" id="PS51318">
    <property type="entry name" value="TAT"/>
    <property type="match status" value="1"/>
</dbReference>
<dbReference type="SUPFAM" id="SSF54373">
    <property type="entry name" value="FAD-linked reductases, C-terminal domain"/>
    <property type="match status" value="1"/>
</dbReference>
<dbReference type="Proteomes" id="UP001501594">
    <property type="component" value="Unassembled WGS sequence"/>
</dbReference>
<dbReference type="Pfam" id="PF01593">
    <property type="entry name" value="Amino_oxidase"/>
    <property type="match status" value="2"/>
</dbReference>
<reference evidence="5" key="1">
    <citation type="journal article" date="2019" name="Int. J. Syst. Evol. Microbiol.">
        <title>The Global Catalogue of Microorganisms (GCM) 10K type strain sequencing project: providing services to taxonomists for standard genome sequencing and annotation.</title>
        <authorList>
            <consortium name="The Broad Institute Genomics Platform"/>
            <consortium name="The Broad Institute Genome Sequencing Center for Infectious Disease"/>
            <person name="Wu L."/>
            <person name="Ma J."/>
        </authorList>
    </citation>
    <scope>NUCLEOTIDE SEQUENCE [LARGE SCALE GENOMIC DNA]</scope>
    <source>
        <strain evidence="5">JCM 17442</strain>
    </source>
</reference>
<dbReference type="PANTHER" id="PTHR10742:SF410">
    <property type="entry name" value="LYSINE-SPECIFIC HISTONE DEMETHYLASE 2"/>
    <property type="match status" value="1"/>
</dbReference>
<accession>A0ABP8E0J8</accession>
<dbReference type="PANTHER" id="PTHR10742">
    <property type="entry name" value="FLAVIN MONOAMINE OXIDASE"/>
    <property type="match status" value="1"/>
</dbReference>
<evidence type="ECO:0000259" key="3">
    <source>
        <dbReference type="Pfam" id="PF01593"/>
    </source>
</evidence>
<dbReference type="InterPro" id="IPR006311">
    <property type="entry name" value="TAT_signal"/>
</dbReference>
<keyword evidence="5" id="KW-1185">Reference proteome</keyword>
<gene>
    <name evidence="4" type="ORF">GCM10022256_12900</name>
</gene>
<evidence type="ECO:0000256" key="2">
    <source>
        <dbReference type="SAM" id="SignalP"/>
    </source>
</evidence>
<keyword evidence="2" id="KW-0732">Signal</keyword>
<feature type="signal peptide" evidence="2">
    <location>
        <begin position="1"/>
        <end position="16"/>
    </location>
</feature>